<reference evidence="1" key="1">
    <citation type="submission" date="2014-11" db="EMBL/GenBank/DDBJ databases">
        <authorList>
            <person name="Amaro Gonzalez C."/>
        </authorList>
    </citation>
    <scope>NUCLEOTIDE SEQUENCE</scope>
</reference>
<sequence length="27" mass="3168">MSLATRQAQKCFLFEKHFTDNRLHSSA</sequence>
<proteinExistence type="predicted"/>
<dbReference type="AlphaFoldDB" id="A0A0E9W909"/>
<evidence type="ECO:0000313" key="1">
    <source>
        <dbReference type="EMBL" id="JAH86869.1"/>
    </source>
</evidence>
<organism evidence="1">
    <name type="scientific">Anguilla anguilla</name>
    <name type="common">European freshwater eel</name>
    <name type="synonym">Muraena anguilla</name>
    <dbReference type="NCBI Taxonomy" id="7936"/>
    <lineage>
        <taxon>Eukaryota</taxon>
        <taxon>Metazoa</taxon>
        <taxon>Chordata</taxon>
        <taxon>Craniata</taxon>
        <taxon>Vertebrata</taxon>
        <taxon>Euteleostomi</taxon>
        <taxon>Actinopterygii</taxon>
        <taxon>Neopterygii</taxon>
        <taxon>Teleostei</taxon>
        <taxon>Anguilliformes</taxon>
        <taxon>Anguillidae</taxon>
        <taxon>Anguilla</taxon>
    </lineage>
</organism>
<dbReference type="EMBL" id="GBXM01021708">
    <property type="protein sequence ID" value="JAH86869.1"/>
    <property type="molecule type" value="Transcribed_RNA"/>
</dbReference>
<reference evidence="1" key="2">
    <citation type="journal article" date="2015" name="Fish Shellfish Immunol.">
        <title>Early steps in the European eel (Anguilla anguilla)-Vibrio vulnificus interaction in the gills: Role of the RtxA13 toxin.</title>
        <authorList>
            <person name="Callol A."/>
            <person name="Pajuelo D."/>
            <person name="Ebbesson L."/>
            <person name="Teles M."/>
            <person name="MacKenzie S."/>
            <person name="Amaro C."/>
        </authorList>
    </citation>
    <scope>NUCLEOTIDE SEQUENCE</scope>
</reference>
<accession>A0A0E9W909</accession>
<name>A0A0E9W909_ANGAN</name>
<protein>
    <submittedName>
        <fullName evidence="1">Uncharacterized protein</fullName>
    </submittedName>
</protein>